<gene>
    <name evidence="15" type="ORF">CSC94_20125</name>
</gene>
<feature type="transmembrane region" description="Helical" evidence="12">
    <location>
        <begin position="164"/>
        <end position="186"/>
    </location>
</feature>
<dbReference type="PANTHER" id="PTHR45436:SF15">
    <property type="entry name" value="SENSOR HISTIDINE KINASE CUSS"/>
    <property type="match status" value="1"/>
</dbReference>
<dbReference type="AlphaFoldDB" id="A0A2G1QIE0"/>
<dbReference type="GO" id="GO:0000155">
    <property type="term" value="F:phosphorelay sensor kinase activity"/>
    <property type="evidence" value="ECO:0007669"/>
    <property type="project" value="InterPro"/>
</dbReference>
<dbReference type="Gene3D" id="1.10.287.130">
    <property type="match status" value="1"/>
</dbReference>
<evidence type="ECO:0000259" key="14">
    <source>
        <dbReference type="PROSITE" id="PS50885"/>
    </source>
</evidence>
<accession>A0A2G1QIE0</accession>
<keyword evidence="9" id="KW-0902">Two-component regulatory system</keyword>
<reference evidence="15 16" key="1">
    <citation type="submission" date="2017-10" db="EMBL/GenBank/DDBJ databases">
        <title>Sedimentibacterium mangrovi gen. nov., sp. nov., a novel member of family Phyllobacteriacea isolated from mangrove sediment.</title>
        <authorList>
            <person name="Liao H."/>
            <person name="Tian Y."/>
        </authorList>
    </citation>
    <scope>NUCLEOTIDE SEQUENCE [LARGE SCALE GENOMIC DNA]</scope>
    <source>
        <strain evidence="15 16">X9-2-2</strain>
    </source>
</reference>
<dbReference type="SMART" id="SM00387">
    <property type="entry name" value="HATPase_c"/>
    <property type="match status" value="1"/>
</dbReference>
<dbReference type="InterPro" id="IPR004358">
    <property type="entry name" value="Sig_transdc_His_kin-like_C"/>
</dbReference>
<evidence type="ECO:0000313" key="15">
    <source>
        <dbReference type="EMBL" id="PHP65221.1"/>
    </source>
</evidence>
<evidence type="ECO:0000256" key="5">
    <source>
        <dbReference type="ARBA" id="ARBA00022679"/>
    </source>
</evidence>
<feature type="compositionally biased region" description="Basic and acidic residues" evidence="11">
    <location>
        <begin position="384"/>
        <end position="402"/>
    </location>
</feature>
<dbReference type="CDD" id="cd00075">
    <property type="entry name" value="HATPase"/>
    <property type="match status" value="1"/>
</dbReference>
<dbReference type="PROSITE" id="PS50885">
    <property type="entry name" value="HAMP"/>
    <property type="match status" value="1"/>
</dbReference>
<dbReference type="OrthoDB" id="9809329at2"/>
<proteinExistence type="predicted"/>
<dbReference type="PROSITE" id="PS50109">
    <property type="entry name" value="HIS_KIN"/>
    <property type="match status" value="1"/>
</dbReference>
<keyword evidence="5" id="KW-0808">Transferase</keyword>
<feature type="region of interest" description="Disordered" evidence="11">
    <location>
        <begin position="382"/>
        <end position="402"/>
    </location>
</feature>
<keyword evidence="6 12" id="KW-0812">Transmembrane</keyword>
<comment type="caution">
    <text evidence="15">The sequence shown here is derived from an EMBL/GenBank/DDBJ whole genome shotgun (WGS) entry which is preliminary data.</text>
</comment>
<dbReference type="CDD" id="cd00082">
    <property type="entry name" value="HisKA"/>
    <property type="match status" value="1"/>
</dbReference>
<keyword evidence="8 12" id="KW-1133">Transmembrane helix</keyword>
<keyword evidence="7" id="KW-0418">Kinase</keyword>
<dbReference type="Proteomes" id="UP000221168">
    <property type="component" value="Unassembled WGS sequence"/>
</dbReference>
<evidence type="ECO:0000256" key="6">
    <source>
        <dbReference type="ARBA" id="ARBA00022692"/>
    </source>
</evidence>
<evidence type="ECO:0000256" key="10">
    <source>
        <dbReference type="ARBA" id="ARBA00023136"/>
    </source>
</evidence>
<protein>
    <recommendedName>
        <fullName evidence="3">histidine kinase</fullName>
        <ecNumber evidence="3">2.7.13.3</ecNumber>
    </recommendedName>
</protein>
<name>A0A2G1QIE0_9HYPH</name>
<dbReference type="PANTHER" id="PTHR45436">
    <property type="entry name" value="SENSOR HISTIDINE KINASE YKOH"/>
    <property type="match status" value="1"/>
</dbReference>
<evidence type="ECO:0000256" key="3">
    <source>
        <dbReference type="ARBA" id="ARBA00012438"/>
    </source>
</evidence>
<evidence type="ECO:0000256" key="11">
    <source>
        <dbReference type="SAM" id="MobiDB-lite"/>
    </source>
</evidence>
<dbReference type="InterPro" id="IPR003594">
    <property type="entry name" value="HATPase_dom"/>
</dbReference>
<dbReference type="Gene3D" id="3.30.565.10">
    <property type="entry name" value="Histidine kinase-like ATPase, C-terminal domain"/>
    <property type="match status" value="1"/>
</dbReference>
<feature type="domain" description="Histidine kinase" evidence="13">
    <location>
        <begin position="244"/>
        <end position="443"/>
    </location>
</feature>
<dbReference type="InterPro" id="IPR036097">
    <property type="entry name" value="HisK_dim/P_sf"/>
</dbReference>
<dbReference type="PRINTS" id="PR00344">
    <property type="entry name" value="BCTRLSENSOR"/>
</dbReference>
<sequence>MIWSRRTLFQRLVIAMSAVAVVEIGLSASFLYVRFQSVDRKLREETLSIFADDFASDIRADPSMQDAAVANLTLRIRALHGEFAVIAADGQVLLSSLAGKRPLVPAVSGRHRFYFLPPTDGGKALFGMSMPVALGQATDILQIAFPPQHIVFDTILEEFIGDIAWLWIPFILLLLLVNTVVLALTLRPLRLAAEEAASIRPSSMTTRLTEGQMPNDVLALVRAVNGALDRLQAGFLAMERFAAHLAHELRTPLAVAKARISRLPDAAARDVEADFNGMERVITQLIDHVRVGTIHFEAGDRVDLGALSATLARFMAPMLVQAGRRLELDCPPGPVVVAGAQDFLFRALRNLVENAIRHSPPGGLVSIRVFRTGIAVEDEGEGYSDARLHGTDEPDDATGDRSEGLGLGLAIVSETMVAHGGRLVLANRAQGGARAAMTFPEPPFAGPDLSESR</sequence>
<keyword evidence="4" id="KW-0597">Phosphoprotein</keyword>
<dbReference type="InterPro" id="IPR003660">
    <property type="entry name" value="HAMP_dom"/>
</dbReference>
<feature type="transmembrane region" description="Helical" evidence="12">
    <location>
        <begin position="12"/>
        <end position="33"/>
    </location>
</feature>
<feature type="domain" description="HAMP" evidence="14">
    <location>
        <begin position="183"/>
        <end position="236"/>
    </location>
</feature>
<keyword evidence="16" id="KW-1185">Reference proteome</keyword>
<keyword evidence="10 12" id="KW-0472">Membrane</keyword>
<dbReference type="EC" id="2.7.13.3" evidence="3"/>
<dbReference type="GO" id="GO:0005886">
    <property type="term" value="C:plasma membrane"/>
    <property type="evidence" value="ECO:0007669"/>
    <property type="project" value="TreeGrafter"/>
</dbReference>
<comment type="catalytic activity">
    <reaction evidence="1">
        <text>ATP + protein L-histidine = ADP + protein N-phospho-L-histidine.</text>
        <dbReference type="EC" id="2.7.13.3"/>
    </reaction>
</comment>
<dbReference type="InterPro" id="IPR003661">
    <property type="entry name" value="HisK_dim/P_dom"/>
</dbReference>
<evidence type="ECO:0000256" key="4">
    <source>
        <dbReference type="ARBA" id="ARBA00022553"/>
    </source>
</evidence>
<evidence type="ECO:0000259" key="13">
    <source>
        <dbReference type="PROSITE" id="PS50109"/>
    </source>
</evidence>
<evidence type="ECO:0000256" key="9">
    <source>
        <dbReference type="ARBA" id="ARBA00023012"/>
    </source>
</evidence>
<organism evidence="15 16">
    <name type="scientific">Zhengella mangrovi</name>
    <dbReference type="NCBI Taxonomy" id="1982044"/>
    <lineage>
        <taxon>Bacteria</taxon>
        <taxon>Pseudomonadati</taxon>
        <taxon>Pseudomonadota</taxon>
        <taxon>Alphaproteobacteria</taxon>
        <taxon>Hyphomicrobiales</taxon>
        <taxon>Notoacmeibacteraceae</taxon>
        <taxon>Zhengella</taxon>
    </lineage>
</organism>
<evidence type="ECO:0000256" key="2">
    <source>
        <dbReference type="ARBA" id="ARBA00004141"/>
    </source>
</evidence>
<evidence type="ECO:0000256" key="8">
    <source>
        <dbReference type="ARBA" id="ARBA00022989"/>
    </source>
</evidence>
<dbReference type="InterPro" id="IPR036890">
    <property type="entry name" value="HATPase_C_sf"/>
</dbReference>
<dbReference type="EMBL" id="PDVP01000017">
    <property type="protein sequence ID" value="PHP65221.1"/>
    <property type="molecule type" value="Genomic_DNA"/>
</dbReference>
<evidence type="ECO:0000256" key="12">
    <source>
        <dbReference type="SAM" id="Phobius"/>
    </source>
</evidence>
<evidence type="ECO:0000313" key="16">
    <source>
        <dbReference type="Proteomes" id="UP000221168"/>
    </source>
</evidence>
<comment type="subcellular location">
    <subcellularLocation>
        <location evidence="2">Membrane</location>
        <topology evidence="2">Multi-pass membrane protein</topology>
    </subcellularLocation>
</comment>
<dbReference type="SUPFAM" id="SSF55874">
    <property type="entry name" value="ATPase domain of HSP90 chaperone/DNA topoisomerase II/histidine kinase"/>
    <property type="match status" value="1"/>
</dbReference>
<dbReference type="InterPro" id="IPR005467">
    <property type="entry name" value="His_kinase_dom"/>
</dbReference>
<dbReference type="SMART" id="SM00388">
    <property type="entry name" value="HisKA"/>
    <property type="match status" value="1"/>
</dbReference>
<evidence type="ECO:0000256" key="1">
    <source>
        <dbReference type="ARBA" id="ARBA00000085"/>
    </source>
</evidence>
<dbReference type="InterPro" id="IPR050428">
    <property type="entry name" value="TCS_sensor_his_kinase"/>
</dbReference>
<dbReference type="Pfam" id="PF02518">
    <property type="entry name" value="HATPase_c"/>
    <property type="match status" value="1"/>
</dbReference>
<dbReference type="SUPFAM" id="SSF47384">
    <property type="entry name" value="Homodimeric domain of signal transducing histidine kinase"/>
    <property type="match status" value="1"/>
</dbReference>
<evidence type="ECO:0000256" key="7">
    <source>
        <dbReference type="ARBA" id="ARBA00022777"/>
    </source>
</evidence>
<dbReference type="RefSeq" id="WP_099308179.1">
    <property type="nucleotide sequence ID" value="NZ_PDVP01000017.1"/>
</dbReference>